<dbReference type="PANTHER" id="PTHR47345">
    <property type="entry name" value="CUT9-INTERACTING PROTEIN SCN1"/>
    <property type="match status" value="1"/>
</dbReference>
<dbReference type="Gene3D" id="3.20.20.140">
    <property type="entry name" value="Metal-dependent hydrolases"/>
    <property type="match status" value="1"/>
</dbReference>
<dbReference type="GeneID" id="66126626"/>
<dbReference type="PANTHER" id="PTHR47345:SF1">
    <property type="entry name" value="CUT9-INTERACTING PROTEIN SCN1"/>
    <property type="match status" value="1"/>
</dbReference>
<dbReference type="RefSeq" id="XP_043059729.1">
    <property type="nucleotide sequence ID" value="XM_043203066.1"/>
</dbReference>
<comment type="caution">
    <text evidence="1">The sequence shown here is derived from an EMBL/GenBank/DDBJ whole genome shotgun (WGS) entry which is preliminary data.</text>
</comment>
<dbReference type="Proteomes" id="UP001196530">
    <property type="component" value="Unassembled WGS sequence"/>
</dbReference>
<dbReference type="AlphaFoldDB" id="A0AAN6DEC3"/>
<evidence type="ECO:0000313" key="2">
    <source>
        <dbReference type="Proteomes" id="UP001196530"/>
    </source>
</evidence>
<evidence type="ECO:0000313" key="1">
    <source>
        <dbReference type="EMBL" id="KAG7818707.1"/>
    </source>
</evidence>
<protein>
    <submittedName>
        <fullName evidence="1">Uncharacterized protein</fullName>
    </submittedName>
</protein>
<organism evidence="1 2">
    <name type="scientific">Pichia angusta</name>
    <name type="common">Yeast</name>
    <name type="synonym">Hansenula polymorpha</name>
    <dbReference type="NCBI Taxonomy" id="870730"/>
    <lineage>
        <taxon>Eukaryota</taxon>
        <taxon>Fungi</taxon>
        <taxon>Dikarya</taxon>
        <taxon>Ascomycota</taxon>
        <taxon>Saccharomycotina</taxon>
        <taxon>Pichiomycetes</taxon>
        <taxon>Pichiales</taxon>
        <taxon>Pichiaceae</taxon>
        <taxon>Ogataea</taxon>
    </lineage>
</organism>
<sequence>MQVPAVIPSYGIHPWYSHLFSFVPVNTEEEKRKHYHEILNPAPTEELLTNLPMPIYLEDHIRTIERYLEAGGTIGEIGLDKVFRVPNSGFMGPLEGSGLSSCRVSMDHQVSIFETFLRMAQAKNKPVSIHCVGCHGKLFDSVQKIVKSPGLVTLHSYSGSYDQFKLWMKQYPDIRLSVSKVLNLDRYKDTLQKISIAKNDI</sequence>
<dbReference type="InterPro" id="IPR032466">
    <property type="entry name" value="Metal_Hydrolase"/>
</dbReference>
<gene>
    <name evidence="1" type="ORF">KL928_002575</name>
</gene>
<accession>A0AAN6DEC3</accession>
<name>A0AAN6DEC3_PICAN</name>
<reference evidence="1" key="1">
    <citation type="journal article" date="2021" name="G3 (Bethesda)">
        <title>Genomic diversity, chromosomal rearrangements, and interspecies hybridization in the ogataea polymorpha species complex.</title>
        <authorList>
            <person name="Hanson S.J."/>
            <person name="Cinneide E.O."/>
            <person name="Salzberg L.I."/>
            <person name="Wolfe K.H."/>
            <person name="McGowan J."/>
            <person name="Fitzpatrick D.A."/>
            <person name="Matlin K."/>
        </authorList>
    </citation>
    <scope>NUCLEOTIDE SEQUENCE</scope>
    <source>
        <strain evidence="1">61-244</strain>
    </source>
</reference>
<dbReference type="InterPro" id="IPR001130">
    <property type="entry name" value="TatD-like"/>
</dbReference>
<dbReference type="SUPFAM" id="SSF51556">
    <property type="entry name" value="Metallo-dependent hydrolases"/>
    <property type="match status" value="1"/>
</dbReference>
<dbReference type="EMBL" id="JAHLUX010000005">
    <property type="protein sequence ID" value="KAG7818707.1"/>
    <property type="molecule type" value="Genomic_DNA"/>
</dbReference>
<proteinExistence type="predicted"/>
<dbReference type="GO" id="GO:0016788">
    <property type="term" value="F:hydrolase activity, acting on ester bonds"/>
    <property type="evidence" value="ECO:0007669"/>
    <property type="project" value="InterPro"/>
</dbReference>
<dbReference type="InterPro" id="IPR053044">
    <property type="entry name" value="Metallo-hydrolase/TatD-type"/>
</dbReference>
<dbReference type="Pfam" id="PF01026">
    <property type="entry name" value="TatD_DNase"/>
    <property type="match status" value="1"/>
</dbReference>